<keyword evidence="7 10" id="KW-0067">ATP-binding</keyword>
<evidence type="ECO:0000256" key="2">
    <source>
        <dbReference type="ARBA" id="ARBA00022475"/>
    </source>
</evidence>
<dbReference type="InterPro" id="IPR036888">
    <property type="entry name" value="DNA_integrity_DisA_N_sf"/>
</dbReference>
<protein>
    <recommendedName>
        <fullName evidence="10">Diadenylate cyclase</fullName>
        <shortName evidence="10">DAC</shortName>
        <ecNumber evidence="10">2.7.7.85</ecNumber>
    </recommendedName>
    <alternativeName>
        <fullName evidence="10">Cyclic-di-AMP synthase</fullName>
        <shortName evidence="10">c-di-AMP synthase</shortName>
    </alternativeName>
</protein>
<dbReference type="GO" id="GO:0106408">
    <property type="term" value="F:diadenylate cyclase activity"/>
    <property type="evidence" value="ECO:0007669"/>
    <property type="project" value="UniProtKB-EC"/>
</dbReference>
<comment type="function">
    <text evidence="10">Catalyzes the condensation of 2 ATP molecules into cyclic di-AMP (c-di-AMP), a second messenger used to regulate differing processes in different bacteria.</text>
</comment>
<name>A0A364K233_9BACL</name>
<comment type="catalytic activity">
    <reaction evidence="1 10">
        <text>2 ATP = 3',3'-c-di-AMP + 2 diphosphate</text>
        <dbReference type="Rhea" id="RHEA:35655"/>
        <dbReference type="ChEBI" id="CHEBI:30616"/>
        <dbReference type="ChEBI" id="CHEBI:33019"/>
        <dbReference type="ChEBI" id="CHEBI:71500"/>
        <dbReference type="EC" id="2.7.7.85"/>
    </reaction>
</comment>
<reference evidence="12 13" key="2">
    <citation type="submission" date="2018-06" db="EMBL/GenBank/DDBJ databases">
        <authorList>
            <person name="Zhirakovskaya E."/>
        </authorList>
    </citation>
    <scope>NUCLEOTIDE SEQUENCE [LARGE SCALE GENOMIC DNA]</scope>
    <source>
        <strain evidence="12 13">FBKL4.011</strain>
    </source>
</reference>
<keyword evidence="4 10" id="KW-0812">Transmembrane</keyword>
<dbReference type="GO" id="GO:0006171">
    <property type="term" value="P:cAMP biosynthetic process"/>
    <property type="evidence" value="ECO:0007669"/>
    <property type="project" value="InterPro"/>
</dbReference>
<dbReference type="InterPro" id="IPR014046">
    <property type="entry name" value="C-di-AMP_synthase"/>
</dbReference>
<comment type="caution">
    <text evidence="12">The sequence shown here is derived from an EMBL/GenBank/DDBJ whole genome shotgun (WGS) entry which is preliminary data.</text>
</comment>
<dbReference type="InterPro" id="IPR050338">
    <property type="entry name" value="DisA"/>
</dbReference>
<evidence type="ECO:0000313" key="12">
    <source>
        <dbReference type="EMBL" id="RAL22098.1"/>
    </source>
</evidence>
<evidence type="ECO:0000256" key="6">
    <source>
        <dbReference type="ARBA" id="ARBA00022741"/>
    </source>
</evidence>
<dbReference type="FunFam" id="3.40.1700.10:FF:000002">
    <property type="entry name" value="Diadenylate cyclase"/>
    <property type="match status" value="1"/>
</dbReference>
<evidence type="ECO:0000256" key="7">
    <source>
        <dbReference type="ARBA" id="ARBA00022840"/>
    </source>
</evidence>
<comment type="subunit">
    <text evidence="10">Probably a homodimer.</text>
</comment>
<evidence type="ECO:0000313" key="13">
    <source>
        <dbReference type="Proteomes" id="UP000251213"/>
    </source>
</evidence>
<feature type="transmembrane region" description="Helical" evidence="10">
    <location>
        <begin position="63"/>
        <end position="80"/>
    </location>
</feature>
<accession>A0A364K233</accession>
<proteinExistence type="inferred from homology"/>
<dbReference type="Pfam" id="PF02457">
    <property type="entry name" value="DAC"/>
    <property type="match status" value="1"/>
</dbReference>
<feature type="domain" description="DAC" evidence="11">
    <location>
        <begin position="81"/>
        <end position="242"/>
    </location>
</feature>
<evidence type="ECO:0000259" key="11">
    <source>
        <dbReference type="PROSITE" id="PS51794"/>
    </source>
</evidence>
<evidence type="ECO:0000256" key="4">
    <source>
        <dbReference type="ARBA" id="ARBA00022692"/>
    </source>
</evidence>
<keyword evidence="5 10" id="KW-0548">Nucleotidyltransferase</keyword>
<keyword evidence="9 10" id="KW-0472">Membrane</keyword>
<evidence type="ECO:0000256" key="1">
    <source>
        <dbReference type="ARBA" id="ARBA00000877"/>
    </source>
</evidence>
<keyword evidence="2 10" id="KW-1003">Cell membrane</keyword>
<dbReference type="GO" id="GO:0005524">
    <property type="term" value="F:ATP binding"/>
    <property type="evidence" value="ECO:0007669"/>
    <property type="project" value="UniProtKB-UniRule"/>
</dbReference>
<feature type="transmembrane region" description="Helical" evidence="10">
    <location>
        <begin position="37"/>
        <end position="57"/>
    </location>
</feature>
<dbReference type="AlphaFoldDB" id="A0A364K233"/>
<dbReference type="GO" id="GO:0004016">
    <property type="term" value="F:adenylate cyclase activity"/>
    <property type="evidence" value="ECO:0007669"/>
    <property type="project" value="UniProtKB-UniRule"/>
</dbReference>
<dbReference type="NCBIfam" id="TIGR00159">
    <property type="entry name" value="diadenylate cyclase CdaA"/>
    <property type="match status" value="1"/>
</dbReference>
<dbReference type="InterPro" id="IPR003390">
    <property type="entry name" value="DNA_integrity_scan_DisA_N"/>
</dbReference>
<dbReference type="HAMAP" id="MF_01499">
    <property type="entry name" value="DacA"/>
    <property type="match status" value="1"/>
</dbReference>
<keyword evidence="6 10" id="KW-0547">Nucleotide-binding</keyword>
<gene>
    <name evidence="10" type="primary">dacA</name>
    <name evidence="12" type="ORF">DL897_15005</name>
</gene>
<keyword evidence="8 10" id="KW-1133">Transmembrane helix</keyword>
<evidence type="ECO:0000256" key="10">
    <source>
        <dbReference type="HAMAP-Rule" id="MF_01499"/>
    </source>
</evidence>
<organism evidence="12 13">
    <name type="scientific">Thermoflavimicrobium daqui</name>
    <dbReference type="NCBI Taxonomy" id="2137476"/>
    <lineage>
        <taxon>Bacteria</taxon>
        <taxon>Bacillati</taxon>
        <taxon>Bacillota</taxon>
        <taxon>Bacilli</taxon>
        <taxon>Bacillales</taxon>
        <taxon>Thermoactinomycetaceae</taxon>
        <taxon>Thermoflavimicrobium</taxon>
    </lineage>
</organism>
<dbReference type="EMBL" id="QJKK01000010">
    <property type="protein sequence ID" value="RAL22098.1"/>
    <property type="molecule type" value="Genomic_DNA"/>
</dbReference>
<dbReference type="RefSeq" id="WP_113659941.1">
    <property type="nucleotide sequence ID" value="NZ_KZ845672.1"/>
</dbReference>
<evidence type="ECO:0000256" key="8">
    <source>
        <dbReference type="ARBA" id="ARBA00022989"/>
    </source>
</evidence>
<dbReference type="PROSITE" id="PS51794">
    <property type="entry name" value="DAC"/>
    <property type="match status" value="1"/>
</dbReference>
<evidence type="ECO:0000256" key="5">
    <source>
        <dbReference type="ARBA" id="ARBA00022695"/>
    </source>
</evidence>
<dbReference type="InterPro" id="IPR034701">
    <property type="entry name" value="CdaA"/>
</dbReference>
<dbReference type="SUPFAM" id="SSF143597">
    <property type="entry name" value="YojJ-like"/>
    <property type="match status" value="1"/>
</dbReference>
<evidence type="ECO:0000256" key="3">
    <source>
        <dbReference type="ARBA" id="ARBA00022679"/>
    </source>
</evidence>
<dbReference type="OrthoDB" id="9807385at2"/>
<reference evidence="12 13" key="1">
    <citation type="submission" date="2018-06" db="EMBL/GenBank/DDBJ databases">
        <title>Thermoflavimicrobium daqus sp. nov., a thermophilic microbe isolated from Moutai-flavour Daqu.</title>
        <authorList>
            <person name="Wang X."/>
            <person name="Zhou H."/>
        </authorList>
    </citation>
    <scope>NUCLEOTIDE SEQUENCE [LARGE SCALE GENOMIC DNA]</scope>
    <source>
        <strain evidence="12 13">FBKL4.011</strain>
    </source>
</reference>
<dbReference type="PIRSF" id="PIRSF004793">
    <property type="entry name" value="UCP004793"/>
    <property type="match status" value="1"/>
</dbReference>
<dbReference type="PANTHER" id="PTHR34185">
    <property type="entry name" value="DIADENYLATE CYCLASE"/>
    <property type="match status" value="1"/>
</dbReference>
<keyword evidence="3 10" id="KW-0808">Transferase</keyword>
<feature type="transmembrane region" description="Helical" evidence="10">
    <location>
        <begin position="6"/>
        <end position="25"/>
    </location>
</feature>
<comment type="caution">
    <text evidence="10">Lacks conserved residue(s) required for the propagation of feature annotation.</text>
</comment>
<keyword evidence="13" id="KW-1185">Reference proteome</keyword>
<dbReference type="InterPro" id="IPR045585">
    <property type="entry name" value="CdaA_N"/>
</dbReference>
<dbReference type="PANTHER" id="PTHR34185:SF1">
    <property type="entry name" value="DIADENYLATE CYCLASE"/>
    <property type="match status" value="1"/>
</dbReference>
<dbReference type="Gene3D" id="3.40.1700.10">
    <property type="entry name" value="DNA integrity scanning protein, DisA, N-terminal domain"/>
    <property type="match status" value="1"/>
</dbReference>
<comment type="similarity">
    <text evidence="10">Belongs to the adenylate cyclase family. DacA/CdaA subfamily.</text>
</comment>
<dbReference type="EC" id="2.7.7.85" evidence="10"/>
<dbReference type="Pfam" id="PF19293">
    <property type="entry name" value="CdaA_N"/>
    <property type="match status" value="1"/>
</dbReference>
<dbReference type="Proteomes" id="UP000251213">
    <property type="component" value="Unassembled WGS sequence"/>
</dbReference>
<sequence length="276" mass="31138">MSPWEIMTRYIGDLIDISIVSYIIYRLLVLLRGTRAIQLVQGIIVLIIFWVASRFLHLTTVRWLIQNLSSVGLLAVIIIFQPEIRKALEQLGRGGMFFNRKKQFQHKLVSKITTEISKAAAHLSKRQIGALIIIERKTGLSDYIETGILLEARLSAELLKNIFLPNTPLHDGAVIIRDGQIMAAGCYLPLSENPFISKELGTRHRAGLGLSEISDAVIVIVSEETGVISVVTHGKLDRGFNEEQLNLRLLEELKSPKKKSRWSTFWIREKEGTADE</sequence>
<evidence type="ECO:0000256" key="9">
    <source>
        <dbReference type="ARBA" id="ARBA00023136"/>
    </source>
</evidence>